<evidence type="ECO:0000313" key="3">
    <source>
        <dbReference type="EMBL" id="OJJ63683.1"/>
    </source>
</evidence>
<keyword evidence="1" id="KW-0812">Transmembrane</keyword>
<keyword evidence="1" id="KW-0472">Membrane</keyword>
<dbReference type="AlphaFoldDB" id="A0A1L9TWL4"/>
<sequence>MWMLQFLLSASAFNAVHAGGSHLHRLLFPGPSGLWALLIYPVLSQSTAPIISVRYIEGCLFSAASLFPEGDIEVASRCSEMNPVMYLISIQRRWKQFIIIIIFFMDILISSISNLVFVDVAPLALRRLPRRNAPSILLQQLRIACKKNPVSFPKPGDWI</sequence>
<evidence type="ECO:0000256" key="1">
    <source>
        <dbReference type="SAM" id="Phobius"/>
    </source>
</evidence>
<feature type="chain" id="PRO_5013335966" description="Amino acid permease/ SLC12A domain-containing protein" evidence="2">
    <location>
        <begin position="19"/>
        <end position="159"/>
    </location>
</feature>
<dbReference type="GeneID" id="63760240"/>
<reference evidence="4" key="1">
    <citation type="journal article" date="2017" name="Genome Biol.">
        <title>Comparative genomics reveals high biological diversity and specific adaptations in the industrially and medically important fungal genus Aspergillus.</title>
        <authorList>
            <person name="de Vries R.P."/>
            <person name="Riley R."/>
            <person name="Wiebenga A."/>
            <person name="Aguilar-Osorio G."/>
            <person name="Amillis S."/>
            <person name="Uchima C.A."/>
            <person name="Anderluh G."/>
            <person name="Asadollahi M."/>
            <person name="Askin M."/>
            <person name="Barry K."/>
            <person name="Battaglia E."/>
            <person name="Bayram O."/>
            <person name="Benocci T."/>
            <person name="Braus-Stromeyer S.A."/>
            <person name="Caldana C."/>
            <person name="Canovas D."/>
            <person name="Cerqueira G.C."/>
            <person name="Chen F."/>
            <person name="Chen W."/>
            <person name="Choi C."/>
            <person name="Clum A."/>
            <person name="Dos Santos R.A."/>
            <person name="Damasio A.R."/>
            <person name="Diallinas G."/>
            <person name="Emri T."/>
            <person name="Fekete E."/>
            <person name="Flipphi M."/>
            <person name="Freyberg S."/>
            <person name="Gallo A."/>
            <person name="Gournas C."/>
            <person name="Habgood R."/>
            <person name="Hainaut M."/>
            <person name="Harispe M.L."/>
            <person name="Henrissat B."/>
            <person name="Hilden K.S."/>
            <person name="Hope R."/>
            <person name="Hossain A."/>
            <person name="Karabika E."/>
            <person name="Karaffa L."/>
            <person name="Karanyi Z."/>
            <person name="Krasevec N."/>
            <person name="Kuo A."/>
            <person name="Kusch H."/>
            <person name="LaButti K."/>
            <person name="Lagendijk E.L."/>
            <person name="Lapidus A."/>
            <person name="Levasseur A."/>
            <person name="Lindquist E."/>
            <person name="Lipzen A."/>
            <person name="Logrieco A.F."/>
            <person name="MacCabe A."/>
            <person name="Maekelae M.R."/>
            <person name="Malavazi I."/>
            <person name="Melin P."/>
            <person name="Meyer V."/>
            <person name="Mielnichuk N."/>
            <person name="Miskei M."/>
            <person name="Molnar A.P."/>
            <person name="Mule G."/>
            <person name="Ngan C.Y."/>
            <person name="Orejas M."/>
            <person name="Orosz E."/>
            <person name="Ouedraogo J.P."/>
            <person name="Overkamp K.M."/>
            <person name="Park H.-S."/>
            <person name="Perrone G."/>
            <person name="Piumi F."/>
            <person name="Punt P.J."/>
            <person name="Ram A.F."/>
            <person name="Ramon A."/>
            <person name="Rauscher S."/>
            <person name="Record E."/>
            <person name="Riano-Pachon D.M."/>
            <person name="Robert V."/>
            <person name="Roehrig J."/>
            <person name="Ruller R."/>
            <person name="Salamov A."/>
            <person name="Salih N.S."/>
            <person name="Samson R.A."/>
            <person name="Sandor E."/>
            <person name="Sanguinetti M."/>
            <person name="Schuetze T."/>
            <person name="Sepcic K."/>
            <person name="Shelest E."/>
            <person name="Sherlock G."/>
            <person name="Sophianopoulou V."/>
            <person name="Squina F.M."/>
            <person name="Sun H."/>
            <person name="Susca A."/>
            <person name="Todd R.B."/>
            <person name="Tsang A."/>
            <person name="Unkles S.E."/>
            <person name="van de Wiele N."/>
            <person name="van Rossen-Uffink D."/>
            <person name="Oliveira J.V."/>
            <person name="Vesth T.C."/>
            <person name="Visser J."/>
            <person name="Yu J.-H."/>
            <person name="Zhou M."/>
            <person name="Andersen M.R."/>
            <person name="Archer D.B."/>
            <person name="Baker S.E."/>
            <person name="Benoit I."/>
            <person name="Brakhage A.A."/>
            <person name="Braus G.H."/>
            <person name="Fischer R."/>
            <person name="Frisvad J.C."/>
            <person name="Goldman G.H."/>
            <person name="Houbraken J."/>
            <person name="Oakley B."/>
            <person name="Pocsi I."/>
            <person name="Scazzocchio C."/>
            <person name="Seiboth B."/>
            <person name="vanKuyk P.A."/>
            <person name="Wortman J."/>
            <person name="Dyer P.S."/>
            <person name="Grigoriev I.V."/>
        </authorList>
    </citation>
    <scope>NUCLEOTIDE SEQUENCE [LARGE SCALE GENOMIC DNA]</scope>
    <source>
        <strain evidence="4">CBS 593.65</strain>
    </source>
</reference>
<evidence type="ECO:0000313" key="4">
    <source>
        <dbReference type="Proteomes" id="UP000184356"/>
    </source>
</evidence>
<gene>
    <name evidence="3" type="ORF">ASPSYDRAFT_254764</name>
</gene>
<dbReference type="Proteomes" id="UP000184356">
    <property type="component" value="Unassembled WGS sequence"/>
</dbReference>
<keyword evidence="2" id="KW-0732">Signal</keyword>
<dbReference type="RefSeq" id="XP_040707489.1">
    <property type="nucleotide sequence ID" value="XM_040844167.1"/>
</dbReference>
<evidence type="ECO:0008006" key="5">
    <source>
        <dbReference type="Google" id="ProtNLM"/>
    </source>
</evidence>
<keyword evidence="4" id="KW-1185">Reference proteome</keyword>
<protein>
    <recommendedName>
        <fullName evidence="5">Amino acid permease/ SLC12A domain-containing protein</fullName>
    </recommendedName>
</protein>
<dbReference type="EMBL" id="KV878582">
    <property type="protein sequence ID" value="OJJ63683.1"/>
    <property type="molecule type" value="Genomic_DNA"/>
</dbReference>
<feature type="transmembrane region" description="Helical" evidence="1">
    <location>
        <begin position="97"/>
        <end position="118"/>
    </location>
</feature>
<accession>A0A1L9TWL4</accession>
<name>A0A1L9TWL4_9EURO</name>
<evidence type="ECO:0000256" key="2">
    <source>
        <dbReference type="SAM" id="SignalP"/>
    </source>
</evidence>
<keyword evidence="1" id="KW-1133">Transmembrane helix</keyword>
<dbReference type="VEuPathDB" id="FungiDB:ASPSYDRAFT_254764"/>
<organism evidence="3 4">
    <name type="scientific">Aspergillus sydowii CBS 593.65</name>
    <dbReference type="NCBI Taxonomy" id="1036612"/>
    <lineage>
        <taxon>Eukaryota</taxon>
        <taxon>Fungi</taxon>
        <taxon>Dikarya</taxon>
        <taxon>Ascomycota</taxon>
        <taxon>Pezizomycotina</taxon>
        <taxon>Eurotiomycetes</taxon>
        <taxon>Eurotiomycetidae</taxon>
        <taxon>Eurotiales</taxon>
        <taxon>Aspergillaceae</taxon>
        <taxon>Aspergillus</taxon>
        <taxon>Aspergillus subgen. Nidulantes</taxon>
    </lineage>
</organism>
<feature type="signal peptide" evidence="2">
    <location>
        <begin position="1"/>
        <end position="18"/>
    </location>
</feature>
<proteinExistence type="predicted"/>